<dbReference type="GO" id="GO:0008270">
    <property type="term" value="F:zinc ion binding"/>
    <property type="evidence" value="ECO:0007669"/>
    <property type="project" value="UniProtKB-KW"/>
</dbReference>
<organism evidence="11 12">
    <name type="scientific">Knipowitschia caucasica</name>
    <name type="common">Caucasian dwarf goby</name>
    <name type="synonym">Pomatoschistus caucasicus</name>
    <dbReference type="NCBI Taxonomy" id="637954"/>
    <lineage>
        <taxon>Eukaryota</taxon>
        <taxon>Metazoa</taxon>
        <taxon>Chordata</taxon>
        <taxon>Craniata</taxon>
        <taxon>Vertebrata</taxon>
        <taxon>Euteleostomi</taxon>
        <taxon>Actinopterygii</taxon>
        <taxon>Neopterygii</taxon>
        <taxon>Teleostei</taxon>
        <taxon>Neoteleostei</taxon>
        <taxon>Acanthomorphata</taxon>
        <taxon>Gobiaria</taxon>
        <taxon>Gobiiformes</taxon>
        <taxon>Gobioidei</taxon>
        <taxon>Gobiidae</taxon>
        <taxon>Gobiinae</taxon>
        <taxon>Knipowitschia</taxon>
    </lineage>
</organism>
<name>A0AAV2M1T3_KNICA</name>
<dbReference type="GO" id="GO:0042800">
    <property type="term" value="F:histone H3K4 methyltransferase activity"/>
    <property type="evidence" value="ECO:0007669"/>
    <property type="project" value="TreeGrafter"/>
</dbReference>
<dbReference type="PANTHER" id="PTHR45888">
    <property type="entry name" value="HL01030P-RELATED"/>
    <property type="match status" value="1"/>
</dbReference>
<dbReference type="GO" id="GO:0045944">
    <property type="term" value="P:positive regulation of transcription by RNA polymerase II"/>
    <property type="evidence" value="ECO:0007669"/>
    <property type="project" value="TreeGrafter"/>
</dbReference>
<dbReference type="GO" id="GO:0044666">
    <property type="term" value="C:MLL3/4 complex"/>
    <property type="evidence" value="ECO:0007669"/>
    <property type="project" value="TreeGrafter"/>
</dbReference>
<keyword evidence="12" id="KW-1185">Reference proteome</keyword>
<accession>A0AAV2M1T3</accession>
<dbReference type="SUPFAM" id="SSF57903">
    <property type="entry name" value="FYVE/PHD zinc finger"/>
    <property type="match status" value="1"/>
</dbReference>
<dbReference type="Gene3D" id="3.30.40.10">
    <property type="entry name" value="Zinc/RING finger domain, C3HC4 (zinc finger)"/>
    <property type="match status" value="1"/>
</dbReference>
<dbReference type="InterPro" id="IPR001965">
    <property type="entry name" value="Znf_PHD"/>
</dbReference>
<dbReference type="SMART" id="SM00249">
    <property type="entry name" value="PHD"/>
    <property type="match status" value="1"/>
</dbReference>
<dbReference type="Proteomes" id="UP001497482">
    <property type="component" value="Chromosome 5"/>
</dbReference>
<feature type="domain" description="PHD-type" evidence="10">
    <location>
        <begin position="1"/>
        <end position="49"/>
    </location>
</feature>
<keyword evidence="5" id="KW-0862">Zinc</keyword>
<dbReference type="AlphaFoldDB" id="A0AAV2M1T3"/>
<dbReference type="PROSITE" id="PS01359">
    <property type="entry name" value="ZF_PHD_1"/>
    <property type="match status" value="1"/>
</dbReference>
<dbReference type="PANTHER" id="PTHR45888:SF6">
    <property type="entry name" value="HL01030P-RELATED"/>
    <property type="match status" value="1"/>
</dbReference>
<dbReference type="InterPro" id="IPR013083">
    <property type="entry name" value="Znf_RING/FYVE/PHD"/>
</dbReference>
<dbReference type="InterPro" id="IPR019787">
    <property type="entry name" value="Znf_PHD-finger"/>
</dbReference>
<evidence type="ECO:0000256" key="2">
    <source>
        <dbReference type="ARBA" id="ARBA00022723"/>
    </source>
</evidence>
<keyword evidence="7" id="KW-0804">Transcription</keyword>
<evidence type="ECO:0000256" key="9">
    <source>
        <dbReference type="PROSITE-ProRule" id="PRU00146"/>
    </source>
</evidence>
<comment type="subcellular location">
    <subcellularLocation>
        <location evidence="1">Nucleus</location>
    </subcellularLocation>
</comment>
<evidence type="ECO:0000313" key="12">
    <source>
        <dbReference type="Proteomes" id="UP001497482"/>
    </source>
</evidence>
<protein>
    <recommendedName>
        <fullName evidence="10">PHD-type domain-containing protein</fullName>
    </recommendedName>
</protein>
<gene>
    <name evidence="11" type="ORF">KC01_LOCUS34354</name>
</gene>
<keyword evidence="2" id="KW-0479">Metal-binding</keyword>
<evidence type="ECO:0000256" key="6">
    <source>
        <dbReference type="ARBA" id="ARBA00023015"/>
    </source>
</evidence>
<dbReference type="Pfam" id="PF00628">
    <property type="entry name" value="PHD"/>
    <property type="match status" value="1"/>
</dbReference>
<reference evidence="11 12" key="1">
    <citation type="submission" date="2024-04" db="EMBL/GenBank/DDBJ databases">
        <authorList>
            <person name="Waldvogel A.-M."/>
            <person name="Schoenle A."/>
        </authorList>
    </citation>
    <scope>NUCLEOTIDE SEQUENCE [LARGE SCALE GENOMIC DNA]</scope>
</reference>
<keyword evidence="3" id="KW-0677">Repeat</keyword>
<dbReference type="InterPro" id="IPR047978">
    <property type="entry name" value="KDM5B_PHD1"/>
</dbReference>
<dbReference type="InterPro" id="IPR011011">
    <property type="entry name" value="Znf_FYVE_PHD"/>
</dbReference>
<evidence type="ECO:0000259" key="10">
    <source>
        <dbReference type="PROSITE" id="PS50016"/>
    </source>
</evidence>
<evidence type="ECO:0000256" key="5">
    <source>
        <dbReference type="ARBA" id="ARBA00022833"/>
    </source>
</evidence>
<dbReference type="CDD" id="cd15603">
    <property type="entry name" value="PHD1_KDM5B"/>
    <property type="match status" value="1"/>
</dbReference>
<evidence type="ECO:0000313" key="11">
    <source>
        <dbReference type="EMBL" id="CAL1607301.1"/>
    </source>
</evidence>
<evidence type="ECO:0000256" key="4">
    <source>
        <dbReference type="ARBA" id="ARBA00022771"/>
    </source>
</evidence>
<sequence>MCLGCGQGNAEDRLLLCDGCDDSYHTFCLIPPLHDVPRGDWRCPKCLAQECGKPQAAFGFEQASRSYNLQSFGDMADSFKSDYFNMPVHVSGYSFTADSTARSQSLWGVCWGRVRWVGVCWGRWVWLGGCLS</sequence>
<dbReference type="GO" id="GO:0003713">
    <property type="term" value="F:transcription coactivator activity"/>
    <property type="evidence" value="ECO:0007669"/>
    <property type="project" value="TreeGrafter"/>
</dbReference>
<evidence type="ECO:0000256" key="1">
    <source>
        <dbReference type="ARBA" id="ARBA00004123"/>
    </source>
</evidence>
<proteinExistence type="predicted"/>
<keyword evidence="6" id="KW-0805">Transcription regulation</keyword>
<dbReference type="PROSITE" id="PS50016">
    <property type="entry name" value="ZF_PHD_2"/>
    <property type="match status" value="1"/>
</dbReference>
<evidence type="ECO:0000256" key="7">
    <source>
        <dbReference type="ARBA" id="ARBA00023163"/>
    </source>
</evidence>
<evidence type="ECO:0000256" key="8">
    <source>
        <dbReference type="ARBA" id="ARBA00023242"/>
    </source>
</evidence>
<keyword evidence="8" id="KW-0539">Nucleus</keyword>
<dbReference type="InterPro" id="IPR019786">
    <property type="entry name" value="Zinc_finger_PHD-type_CS"/>
</dbReference>
<keyword evidence="4 9" id="KW-0863">Zinc-finger</keyword>
<evidence type="ECO:0000256" key="3">
    <source>
        <dbReference type="ARBA" id="ARBA00022737"/>
    </source>
</evidence>
<dbReference type="EMBL" id="OZ035827">
    <property type="protein sequence ID" value="CAL1607301.1"/>
    <property type="molecule type" value="Genomic_DNA"/>
</dbReference>